<proteinExistence type="predicted"/>
<organism evidence="2 3">
    <name type="scientific">Amborella trichopoda</name>
    <dbReference type="NCBI Taxonomy" id="13333"/>
    <lineage>
        <taxon>Eukaryota</taxon>
        <taxon>Viridiplantae</taxon>
        <taxon>Streptophyta</taxon>
        <taxon>Embryophyta</taxon>
        <taxon>Tracheophyta</taxon>
        <taxon>Spermatophyta</taxon>
        <taxon>Magnoliopsida</taxon>
        <taxon>Amborellales</taxon>
        <taxon>Amborellaceae</taxon>
        <taxon>Amborella</taxon>
    </lineage>
</organism>
<dbReference type="HOGENOM" id="CLU_1490962_0_0_1"/>
<protein>
    <submittedName>
        <fullName evidence="2">Uncharacterized protein</fullName>
    </submittedName>
</protein>
<name>W1PMC1_AMBTC</name>
<evidence type="ECO:0000313" key="2">
    <source>
        <dbReference type="EMBL" id="ERN09178.1"/>
    </source>
</evidence>
<dbReference type="Gramene" id="ERN09178">
    <property type="protein sequence ID" value="ERN09178"/>
    <property type="gene ID" value="AMTR_s00014p00237310"/>
</dbReference>
<feature type="region of interest" description="Disordered" evidence="1">
    <location>
        <begin position="1"/>
        <end position="21"/>
    </location>
</feature>
<sequence>MPLARVSSVPSHARRALHSPSDASLSTPAVVLRSVDSWPGWSSTGFKSLDSLTSGGPLGGSPLGLRAASKALTPFASKNSILDVPPLDMIGSSTLSQMSLGSKAFIVRRMLCLGLQGLKACSLSDLGERMETFKAFVVSLRGAWIDGEIFSCLDGLLQDLSDRGAKALTCEDAAYASFERR</sequence>
<keyword evidence="3" id="KW-1185">Reference proteome</keyword>
<dbReference type="Proteomes" id="UP000017836">
    <property type="component" value="Unassembled WGS sequence"/>
</dbReference>
<reference evidence="3" key="1">
    <citation type="journal article" date="2013" name="Science">
        <title>The Amborella genome and the evolution of flowering plants.</title>
        <authorList>
            <consortium name="Amborella Genome Project"/>
        </authorList>
    </citation>
    <scope>NUCLEOTIDE SEQUENCE [LARGE SCALE GENOMIC DNA]</scope>
</reference>
<dbReference type="AlphaFoldDB" id="W1PMC1"/>
<dbReference type="EMBL" id="KI393051">
    <property type="protein sequence ID" value="ERN09178.1"/>
    <property type="molecule type" value="Genomic_DNA"/>
</dbReference>
<evidence type="ECO:0000313" key="3">
    <source>
        <dbReference type="Proteomes" id="UP000017836"/>
    </source>
</evidence>
<gene>
    <name evidence="2" type="ORF">AMTR_s00014p00237310</name>
</gene>
<accession>W1PMC1</accession>
<evidence type="ECO:0000256" key="1">
    <source>
        <dbReference type="SAM" id="MobiDB-lite"/>
    </source>
</evidence>